<gene>
    <name evidence="1" type="ORF">DZF98_00215</name>
</gene>
<keyword evidence="2" id="KW-1185">Reference proteome</keyword>
<dbReference type="EMBL" id="QWEE01000001">
    <property type="protein sequence ID" value="RII94881.1"/>
    <property type="molecule type" value="Genomic_DNA"/>
</dbReference>
<proteinExistence type="predicted"/>
<comment type="caution">
    <text evidence="1">The sequence shown here is derived from an EMBL/GenBank/DDBJ whole genome shotgun (WGS) entry which is preliminary data.</text>
</comment>
<sequence>MDTAFTAHAEDVERQLTDYEYDRLWSVLEKVMVDPEEAKHAGWTSFISSKSWWASKIPGTSYTVFWLVDAGGTLMVVHILEDTGF</sequence>
<protein>
    <submittedName>
        <fullName evidence="1">Uncharacterized protein</fullName>
    </submittedName>
</protein>
<evidence type="ECO:0000313" key="1">
    <source>
        <dbReference type="EMBL" id="RII94881.1"/>
    </source>
</evidence>
<organism evidence="1 2">
    <name type="scientific">Clavibacter californiensis</name>
    <dbReference type="NCBI Taxonomy" id="1401995"/>
    <lineage>
        <taxon>Bacteria</taxon>
        <taxon>Bacillati</taxon>
        <taxon>Actinomycetota</taxon>
        <taxon>Actinomycetes</taxon>
        <taxon>Micrococcales</taxon>
        <taxon>Microbacteriaceae</taxon>
        <taxon>Clavibacter</taxon>
    </lineage>
</organism>
<dbReference type="RefSeq" id="WP_119372091.1">
    <property type="nucleotide sequence ID" value="NZ_CP040793.1"/>
</dbReference>
<accession>A0ABX9N9I4</accession>
<reference evidence="1 2" key="1">
    <citation type="submission" date="2018-08" db="EMBL/GenBank/DDBJ databases">
        <title>Genome Sequence of Clavibacter michiganensis Subspecies type strains, and the Atypical Peach-Colored Strains Isolated from Tomato.</title>
        <authorList>
            <person name="Osdaghi E."/>
            <person name="Portier P."/>
            <person name="Briand M."/>
            <person name="Jacques M.-A."/>
        </authorList>
    </citation>
    <scope>NUCLEOTIDE SEQUENCE [LARGE SCALE GENOMIC DNA]</scope>
    <source>
        <strain evidence="1 2">CFBP 8216</strain>
    </source>
</reference>
<name>A0ABX9N9I4_9MICO</name>
<dbReference type="Proteomes" id="UP000265355">
    <property type="component" value="Unassembled WGS sequence"/>
</dbReference>
<evidence type="ECO:0000313" key="2">
    <source>
        <dbReference type="Proteomes" id="UP000265355"/>
    </source>
</evidence>